<dbReference type="Gene3D" id="2.30.240.10">
    <property type="entry name" value="At5g01610-like"/>
    <property type="match status" value="1"/>
</dbReference>
<accession>A0A6A3BCG1</accession>
<organism evidence="1 2">
    <name type="scientific">Hibiscus syriacus</name>
    <name type="common">Rose of Sharon</name>
    <dbReference type="NCBI Taxonomy" id="106335"/>
    <lineage>
        <taxon>Eukaryota</taxon>
        <taxon>Viridiplantae</taxon>
        <taxon>Streptophyta</taxon>
        <taxon>Embryophyta</taxon>
        <taxon>Tracheophyta</taxon>
        <taxon>Spermatophyta</taxon>
        <taxon>Magnoliopsida</taxon>
        <taxon>eudicotyledons</taxon>
        <taxon>Gunneridae</taxon>
        <taxon>Pentapetalae</taxon>
        <taxon>rosids</taxon>
        <taxon>malvids</taxon>
        <taxon>Malvales</taxon>
        <taxon>Malvaceae</taxon>
        <taxon>Malvoideae</taxon>
        <taxon>Hibiscus</taxon>
    </lineage>
</organism>
<keyword evidence="2" id="KW-1185">Reference proteome</keyword>
<evidence type="ECO:0000313" key="1">
    <source>
        <dbReference type="EMBL" id="KAE8714243.1"/>
    </source>
</evidence>
<protein>
    <submittedName>
        <fullName evidence="1">Detected protein of confused Function</fullName>
    </submittedName>
</protein>
<dbReference type="Pfam" id="PF04398">
    <property type="entry name" value="DUF538"/>
    <property type="match status" value="1"/>
</dbReference>
<name>A0A6A3BCG1_HIBSY</name>
<dbReference type="InterPro" id="IPR036758">
    <property type="entry name" value="At5g01610-like"/>
</dbReference>
<evidence type="ECO:0000313" key="2">
    <source>
        <dbReference type="Proteomes" id="UP000436088"/>
    </source>
</evidence>
<comment type="caution">
    <text evidence="1">The sequence shown here is derived from an EMBL/GenBank/DDBJ whole genome shotgun (WGS) entry which is preliminary data.</text>
</comment>
<reference evidence="1" key="1">
    <citation type="submission" date="2019-09" db="EMBL/GenBank/DDBJ databases">
        <title>Draft genome information of white flower Hibiscus syriacus.</title>
        <authorList>
            <person name="Kim Y.-M."/>
        </authorList>
    </citation>
    <scope>NUCLEOTIDE SEQUENCE [LARGE SCALE GENOMIC DNA]</scope>
    <source>
        <strain evidence="1">YM2019G1</strain>
    </source>
</reference>
<dbReference type="InterPro" id="IPR007493">
    <property type="entry name" value="DUF538"/>
</dbReference>
<dbReference type="EMBL" id="VEPZ02000872">
    <property type="protein sequence ID" value="KAE8714243.1"/>
    <property type="molecule type" value="Genomic_DNA"/>
</dbReference>
<dbReference type="PANTHER" id="PTHR31676:SF73">
    <property type="entry name" value="SIMILARITY TO UNKNOWN PROTEIN"/>
    <property type="match status" value="1"/>
</dbReference>
<dbReference type="OrthoDB" id="990242at2759"/>
<dbReference type="AlphaFoldDB" id="A0A6A3BCG1"/>
<proteinExistence type="predicted"/>
<dbReference type="PANTHER" id="PTHR31676">
    <property type="entry name" value="T31J12.3 PROTEIN-RELATED"/>
    <property type="match status" value="1"/>
</dbReference>
<dbReference type="SUPFAM" id="SSF141562">
    <property type="entry name" value="At5g01610-like"/>
    <property type="match status" value="1"/>
</dbReference>
<dbReference type="Proteomes" id="UP000436088">
    <property type="component" value="Unassembled WGS sequence"/>
</dbReference>
<sequence length="163" mass="18747">MKAKAEVYHGNETCTEKFTSLLEEKGLPKGLLLTLKDIHEYGYVKDTGFVWLRRRSRHETISKRDGLHMFDNINIRYDEEIKAYIETNKIRNLTGVKVKEFMIWLDLTEIYVQQRSCSAKSMITFKTPMGLTTSFPVSVFKPQLAMFGDDAVNELAGEANEGK</sequence>
<gene>
    <name evidence="1" type="ORF">F3Y22_tig00110198pilonHSYRG00063</name>
</gene>